<dbReference type="Proteomes" id="UP000018001">
    <property type="component" value="Unassembled WGS sequence"/>
</dbReference>
<dbReference type="PANTHER" id="PTHR39596:SF2">
    <property type="entry name" value="HET DOMAIN PROTEIN (AFU_ORTHOLOGUE AFUA_1G17550)-RELATED"/>
    <property type="match status" value="1"/>
</dbReference>
<evidence type="ECO:0000313" key="2">
    <source>
        <dbReference type="Proteomes" id="UP000018001"/>
    </source>
</evidence>
<organism evidence="1 2">
    <name type="scientific">Byssochlamys spectabilis (strain No. 5 / NBRC 109023)</name>
    <name type="common">Paecilomyces variotii</name>
    <dbReference type="NCBI Taxonomy" id="1356009"/>
    <lineage>
        <taxon>Eukaryota</taxon>
        <taxon>Fungi</taxon>
        <taxon>Dikarya</taxon>
        <taxon>Ascomycota</taxon>
        <taxon>Pezizomycotina</taxon>
        <taxon>Eurotiomycetes</taxon>
        <taxon>Eurotiomycetidae</taxon>
        <taxon>Eurotiales</taxon>
        <taxon>Thermoascaceae</taxon>
        <taxon>Paecilomyces</taxon>
    </lineage>
</organism>
<gene>
    <name evidence="1" type="ORF">PVAR5_4572</name>
</gene>
<dbReference type="OrthoDB" id="20872at2759"/>
<dbReference type="eggNOG" id="ENOG502SMNF">
    <property type="taxonomic scope" value="Eukaryota"/>
</dbReference>
<name>V5FER5_BYSSN</name>
<comment type="caution">
    <text evidence="1">The sequence shown here is derived from an EMBL/GenBank/DDBJ whole genome shotgun (WGS) entry which is preliminary data.</text>
</comment>
<evidence type="ECO:0000313" key="1">
    <source>
        <dbReference type="EMBL" id="GAD95924.1"/>
    </source>
</evidence>
<accession>V5FER5</accession>
<reference evidence="2" key="1">
    <citation type="journal article" date="2014" name="Genome Announc.">
        <title>Draft genome sequence of the formaldehyde-resistant fungus Byssochlamys spectabilis No. 5 (anamorph Paecilomyces variotii No. 5) (NBRC109023).</title>
        <authorList>
            <person name="Oka T."/>
            <person name="Ekino K."/>
            <person name="Fukuda K."/>
            <person name="Nomura Y."/>
        </authorList>
    </citation>
    <scope>NUCLEOTIDE SEQUENCE [LARGE SCALE GENOMIC DNA]</scope>
    <source>
        <strain evidence="2">No. 5 / NBRC 109023</strain>
    </source>
</reference>
<dbReference type="EMBL" id="BAUL01000142">
    <property type="protein sequence ID" value="GAD95924.1"/>
    <property type="molecule type" value="Genomic_DNA"/>
</dbReference>
<dbReference type="InParanoid" id="V5FER5"/>
<sequence>MGFGKLSGIIEPPTAEEAKLLEEYSRAVIEHAKDIQNPNSDSITREISPFDQHKVLILPTKNERFNEEPLLCSNLHMCEFTPRHKQECTIEEPDDVELLLGVNDQSIPMLPFLDSIQSKCLEAGLTQCQSRRCLGVRSKLDAVMPSCETWNSVRDWILVAASCQVSADAVGYRWKDSFTAFSFQQLLKATVASDNRSDPYTAFQVQELIYFWLKEISTQISSPAVNRYDYRNHIDWFFWNRDSIIHRHVTLPAVKQATMTATNLDICPNRLWNLARNADRGQNDLPALISIVESAKAPSCFAHPGHGSCSTEFCQFSDENSTLKEQLHKCFSRSCRAIMFPLEEVNEAVMEDRPTAWPTRIRNGDNSFTVSPAPESYIAISHVWSDGTGVGLRLPGQVNSCLFSYFSEISHTLGCEGIWWDTICVPTERRARRKALSDMHLNYWNAEHTVIHDEYLINFPWADDGSPAIALVLSPWFTRGWTALELSMSSSVKVIYRDQHDPRKQVLKDLDTDVLPRGFSSLGHSIASALIQRLRGFQPSLFDLLKVLSTRTTSWTRDRLCIAGLFARTQDFSYDDPPSEMTRKIVQTYSAVPRRLLLHGHVTLSDWGGLSWCPYNLLDSELAMTRDRDEQELMEVDRNGAALGNWSYRQLSFEDQVRLLPYSFHISVDYRIREALLKWQHCVILRSNVRQNYDSIIAILVMVTGTTKIPSKEDPAYASYHIDCHYVGCVLDKIRMPNESISDSLPFRIGCEADKPSQPADEVLRQFYDIIRT</sequence>
<protein>
    <recommendedName>
        <fullName evidence="3">Heterokaryon incompatibility domain-containing protein</fullName>
    </recommendedName>
</protein>
<dbReference type="HOGENOM" id="CLU_017044_0_0_1"/>
<dbReference type="AlphaFoldDB" id="V5FER5"/>
<proteinExistence type="predicted"/>
<keyword evidence="2" id="KW-1185">Reference proteome</keyword>
<evidence type="ECO:0008006" key="3">
    <source>
        <dbReference type="Google" id="ProtNLM"/>
    </source>
</evidence>
<dbReference type="PANTHER" id="PTHR39596">
    <property type="match status" value="1"/>
</dbReference>